<comment type="similarity">
    <text evidence="1">Belongs to the peptidase S1C family.</text>
</comment>
<dbReference type="GO" id="GO:0004252">
    <property type="term" value="F:serine-type endopeptidase activity"/>
    <property type="evidence" value="ECO:0007669"/>
    <property type="project" value="InterPro"/>
</dbReference>
<gene>
    <name evidence="6" type="ORF">HF295_00260</name>
</gene>
<dbReference type="KEGG" id="tbk:HF295_00260"/>
<dbReference type="Pfam" id="PF13365">
    <property type="entry name" value="Trypsin_2"/>
    <property type="match status" value="1"/>
</dbReference>
<proteinExistence type="inferred from homology"/>
<organism evidence="6 7">
    <name type="scientific">Hujiaoplasma nucleasis</name>
    <dbReference type="NCBI Taxonomy" id="2725268"/>
    <lineage>
        <taxon>Bacteria</taxon>
        <taxon>Bacillati</taxon>
        <taxon>Mycoplasmatota</taxon>
        <taxon>Mollicutes</taxon>
        <taxon>Candidatus Izemoplasmatales</taxon>
        <taxon>Hujiaoplasmataceae</taxon>
        <taxon>Hujiaoplasma</taxon>
    </lineage>
</organism>
<dbReference type="InterPro" id="IPR001940">
    <property type="entry name" value="Peptidase_S1C"/>
</dbReference>
<feature type="chain" id="PRO_5029506073" evidence="4">
    <location>
        <begin position="20"/>
        <end position="424"/>
    </location>
</feature>
<dbReference type="PRINTS" id="PR00834">
    <property type="entry name" value="PROTEASES2C"/>
</dbReference>
<evidence type="ECO:0000256" key="1">
    <source>
        <dbReference type="ARBA" id="ARBA00010541"/>
    </source>
</evidence>
<evidence type="ECO:0000313" key="7">
    <source>
        <dbReference type="Proteomes" id="UP000512167"/>
    </source>
</evidence>
<evidence type="ECO:0000259" key="5">
    <source>
        <dbReference type="Pfam" id="PF13180"/>
    </source>
</evidence>
<dbReference type="Gene3D" id="2.30.42.10">
    <property type="match status" value="1"/>
</dbReference>
<feature type="signal peptide" evidence="4">
    <location>
        <begin position="1"/>
        <end position="19"/>
    </location>
</feature>
<sequence length="424" mass="46730">MKKKIILILVIASALVLSGCSILLPLDTTDFSTNTNTSEEITIDYDQLHDDVYDSVYNRIYSDLYNEIKSQIAEDISQEEVELIYQNIRDDILSKIESGDIEIQALTVFDRMTYLALTTAKAVVGVNNLNLNGEINSTGSGVIYKKDGNQYYIITNEHVVKDAVSVEVQFGDGTLISAEVLGVEKLVDIAVLRFISEESFQTAEFGDSSGVQKGEFITAVGNPSGFDYFNTMTFGIISGINRYFDIDEDGTRDMFVNYLQHDAAINAGNSGGALFNLEGEIIGINTLKIVDYSIEGMGFAIPSNLVELIAGDIELYGESKRKPMLGITFIDIYQNKDVINAEEQIIPENINQGFYIQSVVSGSSVDGYVLAGDIVTQIGNVVIESTSQFVEEFSQYLVGDTIDIVVYRNGQYITLTDIVLKGRE</sequence>
<dbReference type="Pfam" id="PF13180">
    <property type="entry name" value="PDZ_2"/>
    <property type="match status" value="1"/>
</dbReference>
<name>A0A7L6N1B5_9MOLU</name>
<keyword evidence="7" id="KW-1185">Reference proteome</keyword>
<dbReference type="PANTHER" id="PTHR22939">
    <property type="entry name" value="SERINE PROTEASE FAMILY S1C HTRA-RELATED"/>
    <property type="match status" value="1"/>
</dbReference>
<dbReference type="AlphaFoldDB" id="A0A7L6N1B5"/>
<protein>
    <submittedName>
        <fullName evidence="6">Trypsin-like serine protease</fullName>
    </submittedName>
</protein>
<reference evidence="6 7" key="1">
    <citation type="submission" date="2020-04" db="EMBL/GenBank/DDBJ databases">
        <authorList>
            <person name="Zheng R.K."/>
            <person name="Sun C.M."/>
        </authorList>
    </citation>
    <scope>NUCLEOTIDE SEQUENCE [LARGE SCALE GENOMIC DNA]</scope>
    <source>
        <strain evidence="7">zrk29</strain>
    </source>
</reference>
<keyword evidence="3" id="KW-0378">Hydrolase</keyword>
<dbReference type="InterPro" id="IPR036034">
    <property type="entry name" value="PDZ_sf"/>
</dbReference>
<keyword evidence="2 6" id="KW-0645">Protease</keyword>
<dbReference type="SUPFAM" id="SSF50494">
    <property type="entry name" value="Trypsin-like serine proteases"/>
    <property type="match status" value="1"/>
</dbReference>
<evidence type="ECO:0000256" key="4">
    <source>
        <dbReference type="SAM" id="SignalP"/>
    </source>
</evidence>
<dbReference type="Proteomes" id="UP000512167">
    <property type="component" value="Chromosome"/>
</dbReference>
<dbReference type="Gene3D" id="2.40.10.120">
    <property type="match status" value="1"/>
</dbReference>
<dbReference type="PROSITE" id="PS51257">
    <property type="entry name" value="PROKAR_LIPOPROTEIN"/>
    <property type="match status" value="1"/>
</dbReference>
<dbReference type="InterPro" id="IPR001478">
    <property type="entry name" value="PDZ"/>
</dbReference>
<evidence type="ECO:0000313" key="6">
    <source>
        <dbReference type="EMBL" id="QLY39371.1"/>
    </source>
</evidence>
<dbReference type="SUPFAM" id="SSF50156">
    <property type="entry name" value="PDZ domain-like"/>
    <property type="match status" value="1"/>
</dbReference>
<accession>A0A7L6N1B5</accession>
<dbReference type="RefSeq" id="WP_312031839.1">
    <property type="nucleotide sequence ID" value="NZ_CP051151.1"/>
</dbReference>
<dbReference type="InterPro" id="IPR009003">
    <property type="entry name" value="Peptidase_S1_PA"/>
</dbReference>
<keyword evidence="4" id="KW-0732">Signal</keyword>
<feature type="domain" description="PDZ" evidence="5">
    <location>
        <begin position="323"/>
        <end position="415"/>
    </location>
</feature>
<evidence type="ECO:0000256" key="2">
    <source>
        <dbReference type="ARBA" id="ARBA00022670"/>
    </source>
</evidence>
<dbReference type="GO" id="GO:0006508">
    <property type="term" value="P:proteolysis"/>
    <property type="evidence" value="ECO:0007669"/>
    <property type="project" value="UniProtKB-KW"/>
</dbReference>
<evidence type="ECO:0000256" key="3">
    <source>
        <dbReference type="ARBA" id="ARBA00022801"/>
    </source>
</evidence>
<dbReference type="EMBL" id="CP051151">
    <property type="protein sequence ID" value="QLY39371.1"/>
    <property type="molecule type" value="Genomic_DNA"/>
</dbReference>
<dbReference type="PANTHER" id="PTHR22939:SF129">
    <property type="entry name" value="SERINE PROTEASE HTRA2, MITOCHONDRIAL"/>
    <property type="match status" value="1"/>
</dbReference>